<feature type="chain" id="PRO_5046735732" description="Pectinesterase inhibitor domain-containing protein" evidence="3">
    <location>
        <begin position="41"/>
        <end position="217"/>
    </location>
</feature>
<dbReference type="NCBIfam" id="TIGR01614">
    <property type="entry name" value="PME_inhib"/>
    <property type="match status" value="1"/>
</dbReference>
<evidence type="ECO:0000259" key="4">
    <source>
        <dbReference type="SMART" id="SM00856"/>
    </source>
</evidence>
<dbReference type="Pfam" id="PF04043">
    <property type="entry name" value="PMEI"/>
    <property type="match status" value="1"/>
</dbReference>
<evidence type="ECO:0000313" key="5">
    <source>
        <dbReference type="EMBL" id="KAK8485614.1"/>
    </source>
</evidence>
<reference evidence="5 6" key="1">
    <citation type="journal article" date="2024" name="G3 (Bethesda)">
        <title>Genome assembly of Hibiscus sabdariffa L. provides insights into metabolisms of medicinal natural products.</title>
        <authorList>
            <person name="Kim T."/>
        </authorList>
    </citation>
    <scope>NUCLEOTIDE SEQUENCE [LARGE SCALE GENOMIC DNA]</scope>
    <source>
        <strain evidence="5">TK-2024</strain>
        <tissue evidence="5">Old leaves</tissue>
    </source>
</reference>
<dbReference type="CDD" id="cd15798">
    <property type="entry name" value="PMEI-like_3"/>
    <property type="match status" value="1"/>
</dbReference>
<sequence length="217" mass="23946">MEAAAKSWRRSTSQRSFFQFFMFSLAILLLVSLDVPTVSASKTSNKSPLLKAYKSYIKKACNSATYPKECYQSLSKYAPAIKADPEKLYRVSLFVTIKAARTTSSSISSLRRLKSLSPTDRAIVRDCGSTVSDAIDEMKQSLTVMAGLQGADNKSELIENIRTWISAALTDTCTCTDEFDGQKVSDAVNKNVKKTVLDLSKMTSNCLALLNTLQNNY</sequence>
<dbReference type="PANTHER" id="PTHR31080:SF302">
    <property type="entry name" value="21 KDA PROTEIN-LIKE"/>
    <property type="match status" value="1"/>
</dbReference>
<comment type="caution">
    <text evidence="5">The sequence shown here is derived from an EMBL/GenBank/DDBJ whole genome shotgun (WGS) entry which is preliminary data.</text>
</comment>
<evidence type="ECO:0000313" key="6">
    <source>
        <dbReference type="Proteomes" id="UP001396334"/>
    </source>
</evidence>
<organism evidence="5 6">
    <name type="scientific">Hibiscus sabdariffa</name>
    <name type="common">roselle</name>
    <dbReference type="NCBI Taxonomy" id="183260"/>
    <lineage>
        <taxon>Eukaryota</taxon>
        <taxon>Viridiplantae</taxon>
        <taxon>Streptophyta</taxon>
        <taxon>Embryophyta</taxon>
        <taxon>Tracheophyta</taxon>
        <taxon>Spermatophyta</taxon>
        <taxon>Magnoliopsida</taxon>
        <taxon>eudicotyledons</taxon>
        <taxon>Gunneridae</taxon>
        <taxon>Pentapetalae</taxon>
        <taxon>rosids</taxon>
        <taxon>malvids</taxon>
        <taxon>Malvales</taxon>
        <taxon>Malvaceae</taxon>
        <taxon>Malvoideae</taxon>
        <taxon>Hibiscus</taxon>
    </lineage>
</organism>
<dbReference type="SMART" id="SM00856">
    <property type="entry name" value="PMEI"/>
    <property type="match status" value="1"/>
</dbReference>
<evidence type="ECO:0000256" key="2">
    <source>
        <dbReference type="ARBA" id="ARBA00038471"/>
    </source>
</evidence>
<evidence type="ECO:0000256" key="3">
    <source>
        <dbReference type="SAM" id="SignalP"/>
    </source>
</evidence>
<keyword evidence="1 3" id="KW-0732">Signal</keyword>
<name>A0ABR1ZY85_9ROSI</name>
<feature type="domain" description="Pectinesterase inhibitor" evidence="4">
    <location>
        <begin position="52"/>
        <end position="209"/>
    </location>
</feature>
<protein>
    <recommendedName>
        <fullName evidence="4">Pectinesterase inhibitor domain-containing protein</fullName>
    </recommendedName>
</protein>
<dbReference type="EMBL" id="JBBPBN010000490">
    <property type="protein sequence ID" value="KAK8485614.1"/>
    <property type="molecule type" value="Genomic_DNA"/>
</dbReference>
<dbReference type="Proteomes" id="UP001396334">
    <property type="component" value="Unassembled WGS sequence"/>
</dbReference>
<evidence type="ECO:0000256" key="1">
    <source>
        <dbReference type="ARBA" id="ARBA00022729"/>
    </source>
</evidence>
<gene>
    <name evidence="5" type="ORF">V6N11_008477</name>
</gene>
<dbReference type="SUPFAM" id="SSF101148">
    <property type="entry name" value="Plant invertase/pectin methylesterase inhibitor"/>
    <property type="match status" value="1"/>
</dbReference>
<dbReference type="InterPro" id="IPR006501">
    <property type="entry name" value="Pectinesterase_inhib_dom"/>
</dbReference>
<dbReference type="InterPro" id="IPR035513">
    <property type="entry name" value="Invertase/methylesterase_inhib"/>
</dbReference>
<keyword evidence="6" id="KW-1185">Reference proteome</keyword>
<comment type="similarity">
    <text evidence="2">Belongs to the PMEI family.</text>
</comment>
<dbReference type="InterPro" id="IPR051955">
    <property type="entry name" value="PME_Inhibitor"/>
</dbReference>
<dbReference type="PANTHER" id="PTHR31080">
    <property type="entry name" value="PECTINESTERASE INHIBITOR-LIKE"/>
    <property type="match status" value="1"/>
</dbReference>
<accession>A0ABR1ZY85</accession>
<feature type="signal peptide" evidence="3">
    <location>
        <begin position="1"/>
        <end position="40"/>
    </location>
</feature>
<dbReference type="Gene3D" id="1.20.140.40">
    <property type="entry name" value="Invertase/pectin methylesterase inhibitor family protein"/>
    <property type="match status" value="1"/>
</dbReference>
<proteinExistence type="inferred from homology"/>